<gene>
    <name evidence="15 16 17 18 19 20" type="primary">HCRTR1</name>
</gene>
<dbReference type="InterPro" id="IPR000204">
    <property type="entry name" value="Orexin_rcpt"/>
</dbReference>
<evidence type="ECO:0000313" key="20">
    <source>
        <dbReference type="RefSeq" id="XP_032351659.1"/>
    </source>
</evidence>
<name>A0A8B8UBE6_CAMFR</name>
<evidence type="ECO:0000259" key="13">
    <source>
        <dbReference type="PROSITE" id="PS50262"/>
    </source>
</evidence>
<protein>
    <submittedName>
        <fullName evidence="15 16">Orexin receptor type 1 isoform X1</fullName>
    </submittedName>
</protein>
<accession>A0A8B8UBE6</accession>
<evidence type="ECO:0000256" key="3">
    <source>
        <dbReference type="ARBA" id="ARBA00022692"/>
    </source>
</evidence>
<reference evidence="15 16" key="1">
    <citation type="submission" date="2025-04" db="UniProtKB">
        <authorList>
            <consortium name="RefSeq"/>
        </authorList>
    </citation>
    <scope>IDENTIFICATION</scope>
    <source>
        <tissue evidence="15 16">Ear skin</tissue>
    </source>
</reference>
<feature type="transmembrane region" description="Helical" evidence="12">
    <location>
        <begin position="120"/>
        <end position="140"/>
    </location>
</feature>
<evidence type="ECO:0000313" key="16">
    <source>
        <dbReference type="RefSeq" id="XP_032351654.1"/>
    </source>
</evidence>
<dbReference type="FunFam" id="1.20.1070.10:FF:000075">
    <property type="entry name" value="orexin receptor type 2"/>
    <property type="match status" value="1"/>
</dbReference>
<evidence type="ECO:0000256" key="7">
    <source>
        <dbReference type="ARBA" id="ARBA00023157"/>
    </source>
</evidence>
<keyword evidence="4 12" id="KW-1133">Transmembrane helix</keyword>
<organism evidence="14 15">
    <name type="scientific">Camelus ferus</name>
    <name type="common">Wild bactrian camel</name>
    <name type="synonym">Camelus bactrianus ferus</name>
    <dbReference type="NCBI Taxonomy" id="419612"/>
    <lineage>
        <taxon>Eukaryota</taxon>
        <taxon>Metazoa</taxon>
        <taxon>Chordata</taxon>
        <taxon>Craniata</taxon>
        <taxon>Vertebrata</taxon>
        <taxon>Euteleostomi</taxon>
        <taxon>Mammalia</taxon>
        <taxon>Eutheria</taxon>
        <taxon>Laurasiatheria</taxon>
        <taxon>Artiodactyla</taxon>
        <taxon>Tylopoda</taxon>
        <taxon>Camelidae</taxon>
        <taxon>Camelus</taxon>
    </lineage>
</organism>
<feature type="transmembrane region" description="Helical" evidence="12">
    <location>
        <begin position="160"/>
        <end position="178"/>
    </location>
</feature>
<evidence type="ECO:0000256" key="2">
    <source>
        <dbReference type="ARBA" id="ARBA00022475"/>
    </source>
</evidence>
<dbReference type="Gene3D" id="1.20.1070.10">
    <property type="entry name" value="Rhodopsin 7-helix transmembrane proteins"/>
    <property type="match status" value="1"/>
</dbReference>
<dbReference type="CDD" id="cd15208">
    <property type="entry name" value="7tmA_OXR"/>
    <property type="match status" value="1"/>
</dbReference>
<proteinExistence type="inferred from homology"/>
<keyword evidence="3 10" id="KW-0812">Transmembrane</keyword>
<evidence type="ECO:0000313" key="14">
    <source>
        <dbReference type="Proteomes" id="UP000694856"/>
    </source>
</evidence>
<dbReference type="SUPFAM" id="SSF81321">
    <property type="entry name" value="Family A G protein-coupled receptor-like"/>
    <property type="match status" value="1"/>
</dbReference>
<dbReference type="GO" id="GO:0007631">
    <property type="term" value="P:feeding behavior"/>
    <property type="evidence" value="ECO:0007669"/>
    <property type="project" value="InterPro"/>
</dbReference>
<feature type="transmembrane region" description="Helical" evidence="12">
    <location>
        <begin position="199"/>
        <end position="218"/>
    </location>
</feature>
<keyword evidence="6 12" id="KW-0472">Membrane</keyword>
<keyword evidence="8 10" id="KW-0675">Receptor</keyword>
<feature type="domain" description="G-protein coupled receptors family 1 profile" evidence="13">
    <location>
        <begin position="99"/>
        <end position="394"/>
    </location>
</feature>
<evidence type="ECO:0000313" key="18">
    <source>
        <dbReference type="RefSeq" id="XP_032351656.1"/>
    </source>
</evidence>
<dbReference type="PRINTS" id="PR00237">
    <property type="entry name" value="GPCRRHODOPSN"/>
</dbReference>
<keyword evidence="7" id="KW-1015">Disulfide bond</keyword>
<keyword evidence="2" id="KW-1003">Cell membrane</keyword>
<dbReference type="PRINTS" id="PR01064">
    <property type="entry name" value="OREXINR"/>
</dbReference>
<keyword evidence="14" id="KW-1185">Reference proteome</keyword>
<dbReference type="PANTHER" id="PTHR45695:SF32">
    <property type="entry name" value="G PROTEIN-COUPLED RECEPTOR 15-LIKE"/>
    <property type="match status" value="1"/>
</dbReference>
<sequence>MQGPGPPEGSGLRPGPGAPLPQQSPGCLSAAAAPELMEPSASPGPQTGVPAGSREPSPVPPDYEDEFLRYLWRDYLYPKQYEWVLIVAYVAVFLVALVGNTLVCLAVWRNHHMRTVTNYFIVNLSLADVLVTAICLPASLLVDITESWLFGHALCKVIPYLQAVSVSVAVLTLSFIALDRWYAICHPLLFKSTARRARGSILGIWAVSLAVMVPQAAVMECSSVLPELANRTRLFSVCDEHWADDLYPKIYHSCFFIVTYLAPLGLMAMAYFQIFRKLWGRQIPGTTSALVRNWKRPSDQLEDQGQGLGAEPPPQARAFLAEVKQMRARRKTAKMLMVVLLVFALCYLPISVLNVLKRVFGMFRQASDREAVYACFTFSHWLVYANSAANPIIYNFLSGSFAGAAWVSLSPRPLPAPTVSLRLCLLSPHQGKFREQFKAAFSCCLPGLGPCGSLKAPSPRSSASHKSLSLQSRCSVSKVSEPVVLTSVTTVLP</sequence>
<feature type="transmembrane region" description="Helical" evidence="12">
    <location>
        <begin position="83"/>
        <end position="108"/>
    </location>
</feature>
<comment type="subcellular location">
    <subcellularLocation>
        <location evidence="1">Cell membrane</location>
        <topology evidence="1">Multi-pass membrane protein</topology>
    </subcellularLocation>
</comment>
<evidence type="ECO:0000256" key="12">
    <source>
        <dbReference type="SAM" id="Phobius"/>
    </source>
</evidence>
<comment type="similarity">
    <text evidence="10">Belongs to the G-protein coupled receptor 1 family.</text>
</comment>
<dbReference type="AlphaFoldDB" id="A0A8B8UBE6"/>
<dbReference type="KEGG" id="cfr:102524389"/>
<feature type="transmembrane region" description="Helical" evidence="12">
    <location>
        <begin position="335"/>
        <end position="356"/>
    </location>
</feature>
<dbReference type="InterPro" id="IPR017452">
    <property type="entry name" value="GPCR_Rhodpsn_7TM"/>
</dbReference>
<keyword evidence="9 10" id="KW-0807">Transducer</keyword>
<dbReference type="RefSeq" id="XP_032351656.1">
    <property type="nucleotide sequence ID" value="XM_032495765.1"/>
</dbReference>
<dbReference type="GO" id="GO:0005886">
    <property type="term" value="C:plasma membrane"/>
    <property type="evidence" value="ECO:0007669"/>
    <property type="project" value="UniProtKB-SubCell"/>
</dbReference>
<keyword evidence="5 10" id="KW-0297">G-protein coupled receptor</keyword>
<dbReference type="Proteomes" id="UP000694856">
    <property type="component" value="Chromosome 13"/>
</dbReference>
<dbReference type="RefSeq" id="XP_032351659.1">
    <property type="nucleotide sequence ID" value="XM_032495768.1"/>
</dbReference>
<feature type="region of interest" description="Disordered" evidence="11">
    <location>
        <begin position="1"/>
        <end position="60"/>
    </location>
</feature>
<evidence type="ECO:0000256" key="9">
    <source>
        <dbReference type="ARBA" id="ARBA00023224"/>
    </source>
</evidence>
<feature type="transmembrane region" description="Helical" evidence="12">
    <location>
        <begin position="250"/>
        <end position="272"/>
    </location>
</feature>
<evidence type="ECO:0000256" key="1">
    <source>
        <dbReference type="ARBA" id="ARBA00004651"/>
    </source>
</evidence>
<evidence type="ECO:0000256" key="11">
    <source>
        <dbReference type="SAM" id="MobiDB-lite"/>
    </source>
</evidence>
<dbReference type="CTD" id="3061"/>
<dbReference type="RefSeq" id="XP_032351654.1">
    <property type="nucleotide sequence ID" value="XM_032495763.1"/>
</dbReference>
<evidence type="ECO:0000313" key="15">
    <source>
        <dbReference type="RefSeq" id="XP_032351653.1"/>
    </source>
</evidence>
<dbReference type="RefSeq" id="XP_032351655.1">
    <property type="nucleotide sequence ID" value="XM_032495764.1"/>
</dbReference>
<dbReference type="PROSITE" id="PS00237">
    <property type="entry name" value="G_PROTEIN_RECEP_F1_1"/>
    <property type="match status" value="1"/>
</dbReference>
<evidence type="ECO:0000313" key="19">
    <source>
        <dbReference type="RefSeq" id="XP_032351657.1"/>
    </source>
</evidence>
<evidence type="ECO:0000256" key="6">
    <source>
        <dbReference type="ARBA" id="ARBA00023136"/>
    </source>
</evidence>
<dbReference type="PANTHER" id="PTHR45695">
    <property type="entry name" value="LEUCOKININ RECEPTOR-RELATED"/>
    <property type="match status" value="1"/>
</dbReference>
<dbReference type="GeneID" id="102524389"/>
<dbReference type="PROSITE" id="PS50262">
    <property type="entry name" value="G_PROTEIN_RECEP_F1_2"/>
    <property type="match status" value="1"/>
</dbReference>
<dbReference type="InterPro" id="IPR000276">
    <property type="entry name" value="GPCR_Rhodpsn"/>
</dbReference>
<evidence type="ECO:0000256" key="10">
    <source>
        <dbReference type="RuleBase" id="RU000688"/>
    </source>
</evidence>
<evidence type="ECO:0000256" key="8">
    <source>
        <dbReference type="ARBA" id="ARBA00023170"/>
    </source>
</evidence>
<dbReference type="GO" id="GO:0016499">
    <property type="term" value="F:orexin receptor activity"/>
    <property type="evidence" value="ECO:0007669"/>
    <property type="project" value="InterPro"/>
</dbReference>
<evidence type="ECO:0000256" key="4">
    <source>
        <dbReference type="ARBA" id="ARBA00022989"/>
    </source>
</evidence>
<dbReference type="RefSeq" id="XP_032351653.1">
    <property type="nucleotide sequence ID" value="XM_032495762.1"/>
</dbReference>
<dbReference type="RefSeq" id="XP_032351657.1">
    <property type="nucleotide sequence ID" value="XM_032495766.1"/>
</dbReference>
<evidence type="ECO:0000256" key="5">
    <source>
        <dbReference type="ARBA" id="ARBA00023040"/>
    </source>
</evidence>
<dbReference type="Pfam" id="PF00001">
    <property type="entry name" value="7tm_1"/>
    <property type="match status" value="1"/>
</dbReference>
<evidence type="ECO:0000313" key="17">
    <source>
        <dbReference type="RefSeq" id="XP_032351655.1"/>
    </source>
</evidence>